<organism evidence="3 4">
    <name type="scientific">Caenispirillum salinarum AK4</name>
    <dbReference type="NCBI Taxonomy" id="1238182"/>
    <lineage>
        <taxon>Bacteria</taxon>
        <taxon>Pseudomonadati</taxon>
        <taxon>Pseudomonadota</taxon>
        <taxon>Alphaproteobacteria</taxon>
        <taxon>Rhodospirillales</taxon>
        <taxon>Novispirillaceae</taxon>
        <taxon>Caenispirillum</taxon>
    </lineage>
</organism>
<dbReference type="CDD" id="cd02440">
    <property type="entry name" value="AdoMet_MTases"/>
    <property type="match status" value="1"/>
</dbReference>
<dbReference type="AlphaFoldDB" id="K9HCE9"/>
<feature type="compositionally biased region" description="Basic and acidic residues" evidence="1">
    <location>
        <begin position="26"/>
        <end position="43"/>
    </location>
</feature>
<dbReference type="STRING" id="1238182.C882_2743"/>
<evidence type="ECO:0000313" key="4">
    <source>
        <dbReference type="Proteomes" id="UP000009881"/>
    </source>
</evidence>
<dbReference type="InterPro" id="IPR029063">
    <property type="entry name" value="SAM-dependent_MTases_sf"/>
</dbReference>
<accession>K9HCE9</accession>
<name>K9HCE9_9PROT</name>
<gene>
    <name evidence="3" type="ORF">C882_2743</name>
</gene>
<comment type="caution">
    <text evidence="3">The sequence shown here is derived from an EMBL/GenBank/DDBJ whole genome shotgun (WGS) entry which is preliminary data.</text>
</comment>
<sequence length="312" mass="34976">MGRLRRGKKERAQADASAARATAAAEARKKSLYKPERPPEKPIDPAWPPHRVRLMDRLWGMGHSLPGGDEYILEQFRVFSPSSAMSMLQVNAGMGGDGRSLALNFGTWVTSIEVSDPLVESGMKESYKHGLEKKAPVISFNPERMKVRPNGFDVVFSRLGLHRLPDKEKTIEQMCAGVKPAGHLLLIEFMPGDKPDPGALEHWAENEPSRPHLIPGPRLAELIRAEDMDLRVVQDVSPDYRKMVMQGFATLMAGLKKKHLQEDRELGVALMREAEIWMRRLALMDSGVLKIVRFHAIAPASKRKKKKPPELS</sequence>
<dbReference type="EMBL" id="ANHY01000030">
    <property type="protein sequence ID" value="EKV26451.1"/>
    <property type="molecule type" value="Genomic_DNA"/>
</dbReference>
<evidence type="ECO:0000313" key="3">
    <source>
        <dbReference type="EMBL" id="EKV26451.1"/>
    </source>
</evidence>
<protein>
    <recommendedName>
        <fullName evidence="2">Methyltransferase domain-containing protein</fullName>
    </recommendedName>
</protein>
<evidence type="ECO:0000256" key="1">
    <source>
        <dbReference type="SAM" id="MobiDB-lite"/>
    </source>
</evidence>
<dbReference type="Proteomes" id="UP000009881">
    <property type="component" value="Unassembled WGS sequence"/>
</dbReference>
<feature type="compositionally biased region" description="Low complexity" evidence="1">
    <location>
        <begin position="14"/>
        <end position="25"/>
    </location>
</feature>
<dbReference type="Pfam" id="PF13847">
    <property type="entry name" value="Methyltransf_31"/>
    <property type="match status" value="1"/>
</dbReference>
<evidence type="ECO:0000259" key="2">
    <source>
        <dbReference type="Pfam" id="PF13847"/>
    </source>
</evidence>
<reference evidence="3 4" key="1">
    <citation type="journal article" date="2013" name="Genome Announc.">
        <title>Draft Genome Sequence of an Alphaproteobacterium, Caenispirillum salinarum AK4(T), Isolated from a Solar Saltern.</title>
        <authorList>
            <person name="Khatri I."/>
            <person name="Singh A."/>
            <person name="Korpole S."/>
            <person name="Pinnaka A.K."/>
            <person name="Subramanian S."/>
        </authorList>
    </citation>
    <scope>NUCLEOTIDE SEQUENCE [LARGE SCALE GENOMIC DNA]</scope>
    <source>
        <strain evidence="3 4">AK4</strain>
    </source>
</reference>
<feature type="region of interest" description="Disordered" evidence="1">
    <location>
        <begin position="1"/>
        <end position="48"/>
    </location>
</feature>
<feature type="domain" description="Methyltransferase" evidence="2">
    <location>
        <begin position="82"/>
        <end position="190"/>
    </location>
</feature>
<dbReference type="eggNOG" id="COG2230">
    <property type="taxonomic scope" value="Bacteria"/>
</dbReference>
<dbReference type="InterPro" id="IPR025714">
    <property type="entry name" value="Methyltranfer_dom"/>
</dbReference>
<dbReference type="Gene3D" id="3.40.50.150">
    <property type="entry name" value="Vaccinia Virus protein VP39"/>
    <property type="match status" value="1"/>
</dbReference>
<dbReference type="SUPFAM" id="SSF53335">
    <property type="entry name" value="S-adenosyl-L-methionine-dependent methyltransferases"/>
    <property type="match status" value="1"/>
</dbReference>
<keyword evidence="4" id="KW-1185">Reference proteome</keyword>
<proteinExistence type="predicted"/>